<feature type="compositionally biased region" description="Low complexity" evidence="1">
    <location>
        <begin position="163"/>
        <end position="173"/>
    </location>
</feature>
<sequence length="221" mass="25221">MASTTSKYNRTLFARRKTSDIQRLATQYQKQATGLTGEYETAFAGYQKQASEQLAPFEQAMRQYQEVENPAYESAKTAYEQRLKQFNESLSNFQPKTKVSAPFQLKLDLQKGTAEQIWNIDGQKISTKNLPSGYSYENAPKGTKDRFYDLYKDNPVPTFSEKAPSAPTAPTAPKIEAFNEEPFTRRREELQTTYQRELAERKSARLGAARRGSTRPMLQGE</sequence>
<evidence type="ECO:0000256" key="1">
    <source>
        <dbReference type="SAM" id="MobiDB-lite"/>
    </source>
</evidence>
<dbReference type="EMBL" id="LR798319">
    <property type="protein sequence ID" value="CAB5223295.1"/>
    <property type="molecule type" value="Genomic_DNA"/>
</dbReference>
<organism evidence="2">
    <name type="scientific">uncultured Caudovirales phage</name>
    <dbReference type="NCBI Taxonomy" id="2100421"/>
    <lineage>
        <taxon>Viruses</taxon>
        <taxon>Duplodnaviria</taxon>
        <taxon>Heunggongvirae</taxon>
        <taxon>Uroviricota</taxon>
        <taxon>Caudoviricetes</taxon>
        <taxon>Peduoviridae</taxon>
        <taxon>Maltschvirus</taxon>
        <taxon>Maltschvirus maltsch</taxon>
    </lineage>
</organism>
<feature type="region of interest" description="Disordered" evidence="1">
    <location>
        <begin position="155"/>
        <end position="221"/>
    </location>
</feature>
<accession>A0A6J7X2E9</accession>
<proteinExistence type="predicted"/>
<evidence type="ECO:0000313" key="2">
    <source>
        <dbReference type="EMBL" id="CAB5223295.1"/>
    </source>
</evidence>
<protein>
    <submittedName>
        <fullName evidence="2">Uncharacterized protein</fullName>
    </submittedName>
</protein>
<gene>
    <name evidence="2" type="ORF">UFOVP382_23</name>
</gene>
<name>A0A6J7X2E9_9CAUD</name>
<reference evidence="2" key="1">
    <citation type="submission" date="2020-05" db="EMBL/GenBank/DDBJ databases">
        <authorList>
            <person name="Chiriac C."/>
            <person name="Salcher M."/>
            <person name="Ghai R."/>
            <person name="Kavagutti S V."/>
        </authorList>
    </citation>
    <scope>NUCLEOTIDE SEQUENCE</scope>
</reference>